<evidence type="ECO:0000313" key="2">
    <source>
        <dbReference type="Proteomes" id="UP000000552"/>
    </source>
</evidence>
<protein>
    <submittedName>
        <fullName evidence="1">Mll2306 protein</fullName>
    </submittedName>
</protein>
<dbReference type="HOGENOM" id="CLU_2234387_0_0_5"/>
<evidence type="ECO:0000313" key="1">
    <source>
        <dbReference type="EMBL" id="BAB49467.1"/>
    </source>
</evidence>
<gene>
    <name evidence="1" type="ordered locus">mll2306</name>
</gene>
<sequence length="105" mass="11411">MEIRHTKTACKRKLKLAEVAQKAYRLGKLIPSSSMKGGIMPDQDALIRAAIGRLLSEKTGVAVISMRETITELLAITGAALTVETLQDMLLEMAEVRGMTVVLDV</sequence>
<proteinExistence type="predicted"/>
<dbReference type="EMBL" id="BA000012">
    <property type="protein sequence ID" value="BAB49467.1"/>
    <property type="molecule type" value="Genomic_DNA"/>
</dbReference>
<name>Q98IP9_RHILO</name>
<accession>Q98IP9</accession>
<organism evidence="1 2">
    <name type="scientific">Mesorhizobium japonicum (strain LMG 29417 / CECT 9101 / MAFF 303099)</name>
    <name type="common">Mesorhizobium loti (strain MAFF 303099)</name>
    <dbReference type="NCBI Taxonomy" id="266835"/>
    <lineage>
        <taxon>Bacteria</taxon>
        <taxon>Pseudomonadati</taxon>
        <taxon>Pseudomonadota</taxon>
        <taxon>Alphaproteobacteria</taxon>
        <taxon>Hyphomicrobiales</taxon>
        <taxon>Phyllobacteriaceae</taxon>
        <taxon>Mesorhizobium</taxon>
    </lineage>
</organism>
<dbReference type="Proteomes" id="UP000000552">
    <property type="component" value="Chromosome"/>
</dbReference>
<reference evidence="1 2" key="1">
    <citation type="journal article" date="2000" name="DNA Res.">
        <title>Complete genome structure of the nitrogen-fixing symbiotic bacterium Mesorhizobium loti.</title>
        <authorList>
            <person name="Kaneko T."/>
            <person name="Nakamura Y."/>
            <person name="Sato S."/>
            <person name="Asamizu E."/>
            <person name="Kato T."/>
            <person name="Sasamoto S."/>
            <person name="Watanabe A."/>
            <person name="Idesawa K."/>
            <person name="Ishikawa A."/>
            <person name="Kawashima K."/>
            <person name="Kimura T."/>
            <person name="Kishida Y."/>
            <person name="Kiyokawa C."/>
            <person name="Kohara M."/>
            <person name="Matsumoto M."/>
            <person name="Matsuno A."/>
            <person name="Mochizuki Y."/>
            <person name="Nakayama S."/>
            <person name="Nakazaki N."/>
            <person name="Shimpo S."/>
            <person name="Sugimoto M."/>
            <person name="Takeuchi C."/>
            <person name="Yamada M."/>
            <person name="Tabata S."/>
        </authorList>
    </citation>
    <scope>NUCLEOTIDE SEQUENCE [LARGE SCALE GENOMIC DNA]</scope>
    <source>
        <strain evidence="2">LMG 29417 / CECT 9101 / MAFF 303099</strain>
    </source>
</reference>
<dbReference type="KEGG" id="mlo:mll2306"/>
<dbReference type="AlphaFoldDB" id="Q98IP9"/>